<accession>A0AAD7D356</accession>
<evidence type="ECO:0000313" key="1">
    <source>
        <dbReference type="EMBL" id="KAJ7676152.1"/>
    </source>
</evidence>
<dbReference type="AlphaFoldDB" id="A0AAD7D356"/>
<evidence type="ECO:0000313" key="2">
    <source>
        <dbReference type="Proteomes" id="UP001221757"/>
    </source>
</evidence>
<keyword evidence="2" id="KW-1185">Reference proteome</keyword>
<gene>
    <name evidence="1" type="ORF">B0H17DRAFT_1140126</name>
</gene>
<sequence length="240" mass="25977">MVFSPSTAAMGCNGVLGSPRQVLNVSQKHSNSPSKVTSTSQPLLEGLHFAECTASESEPPDLLPLLLSPKHHLTYLSLSSSASIAQWLVRPGFPLEFSNLVCAEISRSSNGTVAAILEGVRETLRSLTVAGDNFQPIHLVRFPALTHLRIALGLPLDIIATLPTISEITNRNIIREIIYTIETPHLWDGEPQAAAEQRSTWPTFDAGITALPPPHWGSQSTWNPGCLVSMNRPVLPVEIP</sequence>
<organism evidence="1 2">
    <name type="scientific">Mycena rosella</name>
    <name type="common">Pink bonnet</name>
    <name type="synonym">Agaricus rosellus</name>
    <dbReference type="NCBI Taxonomy" id="1033263"/>
    <lineage>
        <taxon>Eukaryota</taxon>
        <taxon>Fungi</taxon>
        <taxon>Dikarya</taxon>
        <taxon>Basidiomycota</taxon>
        <taxon>Agaricomycotina</taxon>
        <taxon>Agaricomycetes</taxon>
        <taxon>Agaricomycetidae</taxon>
        <taxon>Agaricales</taxon>
        <taxon>Marasmiineae</taxon>
        <taxon>Mycenaceae</taxon>
        <taxon>Mycena</taxon>
    </lineage>
</organism>
<dbReference type="Proteomes" id="UP001221757">
    <property type="component" value="Unassembled WGS sequence"/>
</dbReference>
<protein>
    <submittedName>
        <fullName evidence="1">Uncharacterized protein</fullName>
    </submittedName>
</protein>
<proteinExistence type="predicted"/>
<dbReference type="EMBL" id="JARKIE010000146">
    <property type="protein sequence ID" value="KAJ7676152.1"/>
    <property type="molecule type" value="Genomic_DNA"/>
</dbReference>
<name>A0AAD7D356_MYCRO</name>
<comment type="caution">
    <text evidence="1">The sequence shown here is derived from an EMBL/GenBank/DDBJ whole genome shotgun (WGS) entry which is preliminary data.</text>
</comment>
<reference evidence="1" key="1">
    <citation type="submission" date="2023-03" db="EMBL/GenBank/DDBJ databases">
        <title>Massive genome expansion in bonnet fungi (Mycena s.s.) driven by repeated elements and novel gene families across ecological guilds.</title>
        <authorList>
            <consortium name="Lawrence Berkeley National Laboratory"/>
            <person name="Harder C.B."/>
            <person name="Miyauchi S."/>
            <person name="Viragh M."/>
            <person name="Kuo A."/>
            <person name="Thoen E."/>
            <person name="Andreopoulos B."/>
            <person name="Lu D."/>
            <person name="Skrede I."/>
            <person name="Drula E."/>
            <person name="Henrissat B."/>
            <person name="Morin E."/>
            <person name="Kohler A."/>
            <person name="Barry K."/>
            <person name="LaButti K."/>
            <person name="Morin E."/>
            <person name="Salamov A."/>
            <person name="Lipzen A."/>
            <person name="Mereny Z."/>
            <person name="Hegedus B."/>
            <person name="Baldrian P."/>
            <person name="Stursova M."/>
            <person name="Weitz H."/>
            <person name="Taylor A."/>
            <person name="Grigoriev I.V."/>
            <person name="Nagy L.G."/>
            <person name="Martin F."/>
            <person name="Kauserud H."/>
        </authorList>
    </citation>
    <scope>NUCLEOTIDE SEQUENCE</scope>
    <source>
        <strain evidence="1">CBHHK067</strain>
    </source>
</reference>